<evidence type="ECO:0000256" key="2">
    <source>
        <dbReference type="ARBA" id="ARBA00010867"/>
    </source>
</evidence>
<evidence type="ECO:0000256" key="3">
    <source>
        <dbReference type="ARBA" id="ARBA00022692"/>
    </source>
</evidence>
<sequence length="233" mass="26308">MGIPRVLGLEMVRVTSLISRCSSVPIIQSIRCSCYSGFGTAGELKFTRHCRFYSTNKEDKKSSITKVKSQGVTPGTFEQVKENTKTASYLGVIVIGVGVTGIMFYAVLRELFSSKSPNNVYSAALSRCCVEPRVLNALGEPIKGFGEETRRGRRRHVSHLFYQKNGTNYLRMQFYIQGSRRRGTVHLEMKEDDKGKFEYSYLIVKMDDYPPDVIVLEDNRFDVQPNNGGAFEL</sequence>
<organism evidence="9 10">
    <name type="scientific">Gryllus longicercus</name>
    <dbReference type="NCBI Taxonomy" id="2509291"/>
    <lineage>
        <taxon>Eukaryota</taxon>
        <taxon>Metazoa</taxon>
        <taxon>Ecdysozoa</taxon>
        <taxon>Arthropoda</taxon>
        <taxon>Hexapoda</taxon>
        <taxon>Insecta</taxon>
        <taxon>Pterygota</taxon>
        <taxon>Neoptera</taxon>
        <taxon>Polyneoptera</taxon>
        <taxon>Orthoptera</taxon>
        <taxon>Ensifera</taxon>
        <taxon>Gryllidea</taxon>
        <taxon>Grylloidea</taxon>
        <taxon>Gryllidae</taxon>
        <taxon>Gryllinae</taxon>
        <taxon>Gryllus</taxon>
    </lineage>
</organism>
<comment type="subunit">
    <text evidence="8">Component of the TIM23 complex.</text>
</comment>
<keyword evidence="10" id="KW-1185">Reference proteome</keyword>
<reference evidence="9 10" key="1">
    <citation type="submission" date="2024-03" db="EMBL/GenBank/DDBJ databases">
        <title>The genome assembly and annotation of the cricket Gryllus longicercus Weissman &amp; Gray.</title>
        <authorList>
            <person name="Szrajer S."/>
            <person name="Gray D."/>
            <person name="Ylla G."/>
        </authorList>
    </citation>
    <scope>NUCLEOTIDE SEQUENCE [LARGE SCALE GENOMIC DNA]</scope>
    <source>
        <strain evidence="9">DAG 2021-001</strain>
        <tissue evidence="9">Whole body minus gut</tissue>
    </source>
</reference>
<dbReference type="AlphaFoldDB" id="A0AAN9Z1W4"/>
<keyword evidence="5 8" id="KW-1133">Transmembrane helix</keyword>
<name>A0AAN9Z1W4_9ORTH</name>
<evidence type="ECO:0000256" key="7">
    <source>
        <dbReference type="ARBA" id="ARBA00023136"/>
    </source>
</evidence>
<keyword evidence="8" id="KW-0653">Protein transport</keyword>
<evidence type="ECO:0000256" key="8">
    <source>
        <dbReference type="RuleBase" id="RU367142"/>
    </source>
</evidence>
<keyword evidence="7 8" id="KW-0472">Membrane</keyword>
<evidence type="ECO:0000256" key="1">
    <source>
        <dbReference type="ARBA" id="ARBA00004304"/>
    </source>
</evidence>
<comment type="caution">
    <text evidence="9">The sequence shown here is derived from an EMBL/GenBank/DDBJ whole genome shotgun (WGS) entry which is preliminary data.</text>
</comment>
<feature type="transmembrane region" description="Helical" evidence="8">
    <location>
        <begin position="87"/>
        <end position="108"/>
    </location>
</feature>
<dbReference type="Proteomes" id="UP001378592">
    <property type="component" value="Unassembled WGS sequence"/>
</dbReference>
<accession>A0AAN9Z1W4</accession>
<gene>
    <name evidence="9" type="ORF">R5R35_004942</name>
</gene>
<keyword evidence="6 8" id="KW-0496">Mitochondrion</keyword>
<keyword evidence="8" id="KW-0999">Mitochondrion inner membrane</keyword>
<keyword evidence="8" id="KW-0813">Transport</keyword>
<proteinExistence type="inferred from homology"/>
<evidence type="ECO:0000256" key="4">
    <source>
        <dbReference type="ARBA" id="ARBA00022946"/>
    </source>
</evidence>
<dbReference type="Gene3D" id="3.10.450.320">
    <property type="entry name" value="Mitochondrial import inner membrane translocase subunit Tim21"/>
    <property type="match status" value="1"/>
</dbReference>
<protein>
    <recommendedName>
        <fullName evidence="8">Mitochondrial import inner membrane translocase subunit Tim21</fullName>
    </recommendedName>
</protein>
<keyword evidence="3 8" id="KW-0812">Transmembrane</keyword>
<keyword evidence="8" id="KW-0811">Translocation</keyword>
<comment type="subcellular location">
    <subcellularLocation>
        <location evidence="8">Mitochondrion inner membrane</location>
        <topology evidence="8">Single-pass membrane protein</topology>
    </subcellularLocation>
    <subcellularLocation>
        <location evidence="1">Mitochondrion membrane</location>
        <topology evidence="1">Single-pass membrane protein</topology>
    </subcellularLocation>
</comment>
<dbReference type="PANTHER" id="PTHR13032:SF6">
    <property type="entry name" value="MITOCHONDRIAL IMPORT INNER MEMBRANE TRANSLOCASE SUBUNIT TIM21"/>
    <property type="match status" value="1"/>
</dbReference>
<dbReference type="Pfam" id="PF08294">
    <property type="entry name" value="TIM21"/>
    <property type="match status" value="1"/>
</dbReference>
<dbReference type="InterPro" id="IPR013261">
    <property type="entry name" value="Tim21"/>
</dbReference>
<evidence type="ECO:0000313" key="9">
    <source>
        <dbReference type="EMBL" id="KAK7864958.1"/>
    </source>
</evidence>
<comment type="similarity">
    <text evidence="2 8">Belongs to the TIM21 family.</text>
</comment>
<evidence type="ECO:0000313" key="10">
    <source>
        <dbReference type="Proteomes" id="UP001378592"/>
    </source>
</evidence>
<dbReference type="PANTHER" id="PTHR13032">
    <property type="entry name" value="MITOCHONDRIAL IMPORT INNER MEMBRANE TRANSLOCASE SUBUNIT TIM21"/>
    <property type="match status" value="1"/>
</dbReference>
<dbReference type="InterPro" id="IPR038552">
    <property type="entry name" value="Tim21_IMS_sf"/>
</dbReference>
<evidence type="ECO:0000256" key="6">
    <source>
        <dbReference type="ARBA" id="ARBA00023128"/>
    </source>
</evidence>
<dbReference type="GO" id="GO:0005744">
    <property type="term" value="C:TIM23 mitochondrial import inner membrane translocase complex"/>
    <property type="evidence" value="ECO:0007669"/>
    <property type="project" value="UniProtKB-UniRule"/>
</dbReference>
<comment type="function">
    <text evidence="8">Essential component of the TIM23 complex, a complex that mediates the translocation of transit peptide-containing proteins across the mitochondrial inner membrane.</text>
</comment>
<evidence type="ECO:0000256" key="5">
    <source>
        <dbReference type="ARBA" id="ARBA00022989"/>
    </source>
</evidence>
<keyword evidence="4" id="KW-0809">Transit peptide</keyword>
<dbReference type="GO" id="GO:0030150">
    <property type="term" value="P:protein import into mitochondrial matrix"/>
    <property type="evidence" value="ECO:0007669"/>
    <property type="project" value="UniProtKB-UniRule"/>
</dbReference>
<dbReference type="EMBL" id="JAZDUA010000189">
    <property type="protein sequence ID" value="KAK7864958.1"/>
    <property type="molecule type" value="Genomic_DNA"/>
</dbReference>